<reference evidence="1" key="1">
    <citation type="journal article" date="2015" name="Nature">
        <title>Complex archaea that bridge the gap between prokaryotes and eukaryotes.</title>
        <authorList>
            <person name="Spang A."/>
            <person name="Saw J.H."/>
            <person name="Jorgensen S.L."/>
            <person name="Zaremba-Niedzwiedzka K."/>
            <person name="Martijn J."/>
            <person name="Lind A.E."/>
            <person name="van Eijk R."/>
            <person name="Schleper C."/>
            <person name="Guy L."/>
            <person name="Ettema T.J."/>
        </authorList>
    </citation>
    <scope>NUCLEOTIDE SEQUENCE</scope>
</reference>
<gene>
    <name evidence="1" type="ORF">LCGC14_0083190</name>
</gene>
<dbReference type="InterPro" id="IPR036390">
    <property type="entry name" value="WH_DNA-bd_sf"/>
</dbReference>
<evidence type="ECO:0008006" key="2">
    <source>
        <dbReference type="Google" id="ProtNLM"/>
    </source>
</evidence>
<evidence type="ECO:0000313" key="1">
    <source>
        <dbReference type="EMBL" id="KKO04493.1"/>
    </source>
</evidence>
<sequence>MTDDPKQFPQPDQLTITEAIETAVAAREDGKTVCPSEVARALAGSDEKNWRRLMKPIRAEAVRLADAGRLDIRRKGKTVDPHDFRGVYRLAAPRSAEA</sequence>
<dbReference type="EMBL" id="LAZR01000022">
    <property type="protein sequence ID" value="KKO04493.1"/>
    <property type="molecule type" value="Genomic_DNA"/>
</dbReference>
<organism evidence="1">
    <name type="scientific">marine sediment metagenome</name>
    <dbReference type="NCBI Taxonomy" id="412755"/>
    <lineage>
        <taxon>unclassified sequences</taxon>
        <taxon>metagenomes</taxon>
        <taxon>ecological metagenomes</taxon>
    </lineage>
</organism>
<protein>
    <recommendedName>
        <fullName evidence="2">DUF3253 domain-containing protein</fullName>
    </recommendedName>
</protein>
<comment type="caution">
    <text evidence="1">The sequence shown here is derived from an EMBL/GenBank/DDBJ whole genome shotgun (WGS) entry which is preliminary data.</text>
</comment>
<dbReference type="Gene3D" id="1.10.10.10">
    <property type="entry name" value="Winged helix-like DNA-binding domain superfamily/Winged helix DNA-binding domain"/>
    <property type="match status" value="1"/>
</dbReference>
<dbReference type="SUPFAM" id="SSF46785">
    <property type="entry name" value="Winged helix' DNA-binding domain"/>
    <property type="match status" value="1"/>
</dbReference>
<dbReference type="InterPro" id="IPR036388">
    <property type="entry name" value="WH-like_DNA-bd_sf"/>
</dbReference>
<proteinExistence type="predicted"/>
<dbReference type="AlphaFoldDB" id="A0A0F9VWX6"/>
<accession>A0A0F9VWX6</accession>
<dbReference type="InterPro" id="IPR021660">
    <property type="entry name" value="DUF3253"/>
</dbReference>
<dbReference type="Pfam" id="PF11625">
    <property type="entry name" value="DUF3253"/>
    <property type="match status" value="1"/>
</dbReference>
<name>A0A0F9VWX6_9ZZZZ</name>